<dbReference type="AlphaFoldDB" id="A0A5N7MMX0"/>
<dbReference type="Proteomes" id="UP000403266">
    <property type="component" value="Unassembled WGS sequence"/>
</dbReference>
<dbReference type="OrthoDB" id="9804721at2"/>
<evidence type="ECO:0000256" key="1">
    <source>
        <dbReference type="ARBA" id="ARBA00008791"/>
    </source>
</evidence>
<dbReference type="SUPFAM" id="SSF52402">
    <property type="entry name" value="Adenine nucleotide alpha hydrolases-like"/>
    <property type="match status" value="1"/>
</dbReference>
<dbReference type="CDD" id="cd00293">
    <property type="entry name" value="USP-like"/>
    <property type="match status" value="1"/>
</dbReference>
<comment type="similarity">
    <text evidence="1">Belongs to the universal stress protein A family.</text>
</comment>
<feature type="domain" description="UspA" evidence="2">
    <location>
        <begin position="212"/>
        <end position="276"/>
    </location>
</feature>
<reference evidence="3 4" key="1">
    <citation type="journal article" date="2019" name="Syst. Appl. Microbiol.">
        <title>Microvirga tunisiensis sp. nov., a root nodule symbiotic bacterium isolated from Lupinus micranthus and L. luteus grown in Northern Tunisia.</title>
        <authorList>
            <person name="Msaddak A."/>
            <person name="Rejili M."/>
            <person name="Duran D."/>
            <person name="Mars M."/>
            <person name="Palacios J.M."/>
            <person name="Ruiz-Argueso T."/>
            <person name="Rey L."/>
            <person name="Imperial J."/>
        </authorList>
    </citation>
    <scope>NUCLEOTIDE SEQUENCE [LARGE SCALE GENOMIC DNA]</scope>
    <source>
        <strain evidence="3 4">Lmie10</strain>
    </source>
</reference>
<protein>
    <submittedName>
        <fullName evidence="3">Universal stress protein</fullName>
    </submittedName>
</protein>
<proteinExistence type="inferred from homology"/>
<dbReference type="EMBL" id="VOSK01000129">
    <property type="protein sequence ID" value="MPR28198.1"/>
    <property type="molecule type" value="Genomic_DNA"/>
</dbReference>
<sequence>MKAILVPVEQHSFIRSVLDATLLVAGRFGSHVEGLALGPDIPDVIAFDVPVGWSILSEKEQRELVERSRHLFEEFMLSCAVPRKTEAPDEVSCGWLGQQLFGDSYIGSFGRVFDLIVLGRPGARDEPPRLATLEAALFEGGRPVLMVPPSSPASIGETIVIAWNGSTETARTVALAMPILEKAGRVVVLTLEGWGVEGPSGAELALRLQRNGIRAETAARRLNTRSPGEAILDDAASFHADLLVKGAYTQSRLRQMIFGGATSHIIAHAGVPVLMAH</sequence>
<dbReference type="PRINTS" id="PR01438">
    <property type="entry name" value="UNVRSLSTRESS"/>
</dbReference>
<gene>
    <name evidence="3" type="ORF">FS320_24295</name>
</gene>
<dbReference type="InterPro" id="IPR006016">
    <property type="entry name" value="UspA"/>
</dbReference>
<evidence type="ECO:0000313" key="4">
    <source>
        <dbReference type="Proteomes" id="UP000403266"/>
    </source>
</evidence>
<dbReference type="Gene3D" id="3.40.50.12370">
    <property type="match status" value="1"/>
</dbReference>
<name>A0A5N7MMX0_9HYPH</name>
<comment type="caution">
    <text evidence="3">The sequence shown here is derived from an EMBL/GenBank/DDBJ whole genome shotgun (WGS) entry which is preliminary data.</text>
</comment>
<evidence type="ECO:0000259" key="2">
    <source>
        <dbReference type="Pfam" id="PF00582"/>
    </source>
</evidence>
<dbReference type="RefSeq" id="WP_152714498.1">
    <property type="nucleotide sequence ID" value="NZ_VOSJ01000130.1"/>
</dbReference>
<organism evidence="3 4">
    <name type="scientific">Microvirga tunisiensis</name>
    <dbReference type="NCBI Taxonomy" id="2108360"/>
    <lineage>
        <taxon>Bacteria</taxon>
        <taxon>Pseudomonadati</taxon>
        <taxon>Pseudomonadota</taxon>
        <taxon>Alphaproteobacteria</taxon>
        <taxon>Hyphomicrobiales</taxon>
        <taxon>Methylobacteriaceae</taxon>
        <taxon>Microvirga</taxon>
    </lineage>
</organism>
<keyword evidence="4" id="KW-1185">Reference proteome</keyword>
<evidence type="ECO:0000313" key="3">
    <source>
        <dbReference type="EMBL" id="MPR28198.1"/>
    </source>
</evidence>
<dbReference type="Pfam" id="PF00582">
    <property type="entry name" value="Usp"/>
    <property type="match status" value="1"/>
</dbReference>
<dbReference type="InterPro" id="IPR006015">
    <property type="entry name" value="Universal_stress_UspA"/>
</dbReference>
<accession>A0A5N7MMX0</accession>